<dbReference type="InterPro" id="IPR002942">
    <property type="entry name" value="S4_RNA-bd"/>
</dbReference>
<evidence type="ECO:0000256" key="6">
    <source>
        <dbReference type="ARBA" id="ARBA00035254"/>
    </source>
</evidence>
<organism evidence="11 12">
    <name type="scientific">Candidatus Tagabacteria bacterium CG03_land_8_20_14_0_80_41_22</name>
    <dbReference type="NCBI Taxonomy" id="1975020"/>
    <lineage>
        <taxon>Bacteria</taxon>
        <taxon>Candidatus Tagaibacteriota</taxon>
    </lineage>
</organism>
<dbReference type="InterPro" id="IPR018079">
    <property type="entry name" value="Ribosomal_uS4_CS"/>
</dbReference>
<sequence>MTNSKCKICRRATEKLFLKEEKCYTPKCPLTRKSYPPGVKKSSFGKRPRRSKSEYGFQLAEKQKLKFLYILRERQFKNYIQEALKGKSADIISRLAEILELRLDNVVYRLGLVKSRSIARQIVNHGHIIVNGRKVNIPSYRLKVGDKIAIRPQSAAKKVFQNTDIYLKKYQPPVWLEMDKSKKEGKIAGKPQAQDFEIKTNLNAIIEFYSR</sequence>
<dbReference type="PROSITE" id="PS00632">
    <property type="entry name" value="RIBOSOMAL_S4"/>
    <property type="match status" value="1"/>
</dbReference>
<dbReference type="GO" id="GO:0015935">
    <property type="term" value="C:small ribosomal subunit"/>
    <property type="evidence" value="ECO:0007669"/>
    <property type="project" value="InterPro"/>
</dbReference>
<comment type="function">
    <text evidence="7">With S5 and S12 plays an important role in translational accuracy.</text>
</comment>
<dbReference type="SMART" id="SM00363">
    <property type="entry name" value="S4"/>
    <property type="match status" value="1"/>
</dbReference>
<dbReference type="PROSITE" id="PS50889">
    <property type="entry name" value="S4"/>
    <property type="match status" value="1"/>
</dbReference>
<evidence type="ECO:0000256" key="4">
    <source>
        <dbReference type="ARBA" id="ARBA00022980"/>
    </source>
</evidence>
<evidence type="ECO:0000259" key="10">
    <source>
        <dbReference type="SMART" id="SM01390"/>
    </source>
</evidence>
<dbReference type="GO" id="GO:0019843">
    <property type="term" value="F:rRNA binding"/>
    <property type="evidence" value="ECO:0007669"/>
    <property type="project" value="UniProtKB-UniRule"/>
</dbReference>
<dbReference type="EMBL" id="PEVG01000002">
    <property type="protein sequence ID" value="PIU99869.1"/>
    <property type="molecule type" value="Genomic_DNA"/>
</dbReference>
<dbReference type="AlphaFoldDB" id="A0A2M7B9Y2"/>
<evidence type="ECO:0000256" key="8">
    <source>
        <dbReference type="RuleBase" id="RU003699"/>
    </source>
</evidence>
<dbReference type="Pfam" id="PF00163">
    <property type="entry name" value="Ribosomal_S4"/>
    <property type="match status" value="1"/>
</dbReference>
<comment type="subunit">
    <text evidence="7">Part of the 30S ribosomal subunit. Contacts protein S5. The interaction surface between S4 and S5 is involved in control of translational fidelity.</text>
</comment>
<comment type="function">
    <text evidence="7">One of the primary rRNA binding proteins, it binds directly to 16S rRNA where it nucleates assembly of the body of the 30S subunit.</text>
</comment>
<proteinExistence type="inferred from homology"/>
<dbReference type="SUPFAM" id="SSF55174">
    <property type="entry name" value="Alpha-L RNA-binding motif"/>
    <property type="match status" value="1"/>
</dbReference>
<dbReference type="Proteomes" id="UP000228561">
    <property type="component" value="Unassembled WGS sequence"/>
</dbReference>
<evidence type="ECO:0000259" key="9">
    <source>
        <dbReference type="SMART" id="SM00363"/>
    </source>
</evidence>
<dbReference type="InterPro" id="IPR036986">
    <property type="entry name" value="S4_RNA-bd_sf"/>
</dbReference>
<evidence type="ECO:0000256" key="1">
    <source>
        <dbReference type="ARBA" id="ARBA00007465"/>
    </source>
</evidence>
<evidence type="ECO:0000313" key="11">
    <source>
        <dbReference type="EMBL" id="PIU99869.1"/>
    </source>
</evidence>
<dbReference type="GO" id="GO:0003735">
    <property type="term" value="F:structural constituent of ribosome"/>
    <property type="evidence" value="ECO:0007669"/>
    <property type="project" value="InterPro"/>
</dbReference>
<dbReference type="NCBIfam" id="NF003717">
    <property type="entry name" value="PRK05327.1"/>
    <property type="match status" value="1"/>
</dbReference>
<dbReference type="NCBIfam" id="TIGR01017">
    <property type="entry name" value="rpsD_bact"/>
    <property type="match status" value="1"/>
</dbReference>
<comment type="similarity">
    <text evidence="1 7 8">Belongs to the universal ribosomal protein uS4 family.</text>
</comment>
<dbReference type="HAMAP" id="MF_01306_B">
    <property type="entry name" value="Ribosomal_uS4_B"/>
    <property type="match status" value="1"/>
</dbReference>
<evidence type="ECO:0000256" key="2">
    <source>
        <dbReference type="ARBA" id="ARBA00022730"/>
    </source>
</evidence>
<dbReference type="SMART" id="SM01390">
    <property type="entry name" value="Ribosomal_S4"/>
    <property type="match status" value="1"/>
</dbReference>
<dbReference type="InterPro" id="IPR022801">
    <property type="entry name" value="Ribosomal_uS4"/>
</dbReference>
<keyword evidence="4 7" id="KW-0689">Ribosomal protein</keyword>
<feature type="domain" description="RNA-binding S4" evidence="9">
    <location>
        <begin position="101"/>
        <end position="162"/>
    </location>
</feature>
<name>A0A2M7B9Y2_9BACT</name>
<dbReference type="PANTHER" id="PTHR11831">
    <property type="entry name" value="30S 40S RIBOSOMAL PROTEIN"/>
    <property type="match status" value="1"/>
</dbReference>
<evidence type="ECO:0000256" key="7">
    <source>
        <dbReference type="HAMAP-Rule" id="MF_01306"/>
    </source>
</evidence>
<dbReference type="CDD" id="cd00165">
    <property type="entry name" value="S4"/>
    <property type="match status" value="1"/>
</dbReference>
<dbReference type="GO" id="GO:0042274">
    <property type="term" value="P:ribosomal small subunit biogenesis"/>
    <property type="evidence" value="ECO:0007669"/>
    <property type="project" value="TreeGrafter"/>
</dbReference>
<reference evidence="12" key="1">
    <citation type="submission" date="2017-09" db="EMBL/GenBank/DDBJ databases">
        <title>Depth-based differentiation of microbial function through sediment-hosted aquifers and enrichment of novel symbionts in the deep terrestrial subsurface.</title>
        <authorList>
            <person name="Probst A.J."/>
            <person name="Ladd B."/>
            <person name="Jarett J.K."/>
            <person name="Geller-Mcgrath D.E."/>
            <person name="Sieber C.M.K."/>
            <person name="Emerson J.B."/>
            <person name="Anantharaman K."/>
            <person name="Thomas B.C."/>
            <person name="Malmstrom R."/>
            <person name="Stieglmeier M."/>
            <person name="Klingl A."/>
            <person name="Woyke T."/>
            <person name="Ryan C.M."/>
            <person name="Banfield J.F."/>
        </authorList>
    </citation>
    <scope>NUCLEOTIDE SEQUENCE [LARGE SCALE GENOMIC DNA]</scope>
</reference>
<dbReference type="InterPro" id="IPR005709">
    <property type="entry name" value="Ribosomal_uS4_bac-type"/>
</dbReference>
<keyword evidence="3 7" id="KW-0694">RNA-binding</keyword>
<accession>A0A2M7B9Y2</accession>
<dbReference type="FunFam" id="3.10.290.10:FF:000001">
    <property type="entry name" value="30S ribosomal protein S4"/>
    <property type="match status" value="1"/>
</dbReference>
<evidence type="ECO:0000256" key="5">
    <source>
        <dbReference type="ARBA" id="ARBA00023274"/>
    </source>
</evidence>
<gene>
    <name evidence="7" type="primary">rpsD</name>
    <name evidence="11" type="ORF">COS58_00375</name>
</gene>
<keyword evidence="5 7" id="KW-0687">Ribonucleoprotein</keyword>
<dbReference type="GO" id="GO:0006412">
    <property type="term" value="P:translation"/>
    <property type="evidence" value="ECO:0007669"/>
    <property type="project" value="UniProtKB-UniRule"/>
</dbReference>
<dbReference type="Pfam" id="PF01479">
    <property type="entry name" value="S4"/>
    <property type="match status" value="1"/>
</dbReference>
<dbReference type="InterPro" id="IPR001912">
    <property type="entry name" value="Ribosomal_uS4_N"/>
</dbReference>
<dbReference type="Gene3D" id="3.10.290.10">
    <property type="entry name" value="RNA-binding S4 domain"/>
    <property type="match status" value="1"/>
</dbReference>
<evidence type="ECO:0000313" key="12">
    <source>
        <dbReference type="Proteomes" id="UP000228561"/>
    </source>
</evidence>
<dbReference type="Gene3D" id="1.10.1050.10">
    <property type="entry name" value="Ribosomal Protein S4 Delta 41, Chain A, domain 1"/>
    <property type="match status" value="1"/>
</dbReference>
<evidence type="ECO:0000256" key="3">
    <source>
        <dbReference type="ARBA" id="ARBA00022884"/>
    </source>
</evidence>
<keyword evidence="2 7" id="KW-0699">rRNA-binding</keyword>
<feature type="domain" description="Small ribosomal subunit protein uS4 N-terminal" evidence="10">
    <location>
        <begin position="1"/>
        <end position="100"/>
    </location>
</feature>
<comment type="caution">
    <text evidence="11">The sequence shown here is derived from an EMBL/GenBank/DDBJ whole genome shotgun (WGS) entry which is preliminary data.</text>
</comment>
<protein>
    <recommendedName>
        <fullName evidence="6 7">Small ribosomal subunit protein uS4</fullName>
    </recommendedName>
</protein>
<dbReference type="PANTHER" id="PTHR11831:SF4">
    <property type="entry name" value="SMALL RIBOSOMAL SUBUNIT PROTEIN US4M"/>
    <property type="match status" value="1"/>
</dbReference>